<keyword evidence="1" id="KW-0472">Membrane</keyword>
<gene>
    <name evidence="2" type="ORF">FF38_11620</name>
</gene>
<organism evidence="2 3">
    <name type="scientific">Lucilia cuprina</name>
    <name type="common">Green bottle fly</name>
    <name type="synonym">Australian sheep blowfly</name>
    <dbReference type="NCBI Taxonomy" id="7375"/>
    <lineage>
        <taxon>Eukaryota</taxon>
        <taxon>Metazoa</taxon>
        <taxon>Ecdysozoa</taxon>
        <taxon>Arthropoda</taxon>
        <taxon>Hexapoda</taxon>
        <taxon>Insecta</taxon>
        <taxon>Pterygota</taxon>
        <taxon>Neoptera</taxon>
        <taxon>Endopterygota</taxon>
        <taxon>Diptera</taxon>
        <taxon>Brachycera</taxon>
        <taxon>Muscomorpha</taxon>
        <taxon>Oestroidea</taxon>
        <taxon>Calliphoridae</taxon>
        <taxon>Luciliinae</taxon>
        <taxon>Lucilia</taxon>
    </lineage>
</organism>
<dbReference type="AlphaFoldDB" id="A0A0L0BVI6"/>
<dbReference type="Proteomes" id="UP000037069">
    <property type="component" value="Unassembled WGS sequence"/>
</dbReference>
<protein>
    <recommendedName>
        <fullName evidence="4">Transmembrane protein</fullName>
    </recommendedName>
</protein>
<accession>A0A0L0BVI6</accession>
<feature type="transmembrane region" description="Helical" evidence="1">
    <location>
        <begin position="137"/>
        <end position="159"/>
    </location>
</feature>
<proteinExistence type="predicted"/>
<evidence type="ECO:0000313" key="2">
    <source>
        <dbReference type="EMBL" id="KNC23998.1"/>
    </source>
</evidence>
<evidence type="ECO:0000256" key="1">
    <source>
        <dbReference type="SAM" id="Phobius"/>
    </source>
</evidence>
<evidence type="ECO:0000313" key="3">
    <source>
        <dbReference type="Proteomes" id="UP000037069"/>
    </source>
</evidence>
<keyword evidence="1" id="KW-1133">Transmembrane helix</keyword>
<comment type="caution">
    <text evidence="2">The sequence shown here is derived from an EMBL/GenBank/DDBJ whole genome shotgun (WGS) entry which is preliminary data.</text>
</comment>
<dbReference type="EMBL" id="JRES01001278">
    <property type="protein sequence ID" value="KNC23998.1"/>
    <property type="molecule type" value="Genomic_DNA"/>
</dbReference>
<feature type="transmembrane region" description="Helical" evidence="1">
    <location>
        <begin position="73"/>
        <end position="91"/>
    </location>
</feature>
<name>A0A0L0BVI6_LUCCU</name>
<keyword evidence="3" id="KW-1185">Reference proteome</keyword>
<evidence type="ECO:0008006" key="4">
    <source>
        <dbReference type="Google" id="ProtNLM"/>
    </source>
</evidence>
<reference evidence="2 3" key="1">
    <citation type="journal article" date="2015" name="Nat. Commun.">
        <title>Lucilia cuprina genome unlocks parasitic fly biology to underpin future interventions.</title>
        <authorList>
            <person name="Anstead C.A."/>
            <person name="Korhonen P.K."/>
            <person name="Young N.D."/>
            <person name="Hall R.S."/>
            <person name="Jex A.R."/>
            <person name="Murali S.C."/>
            <person name="Hughes D.S."/>
            <person name="Lee S.F."/>
            <person name="Perry T."/>
            <person name="Stroehlein A.J."/>
            <person name="Ansell B.R."/>
            <person name="Breugelmans B."/>
            <person name="Hofmann A."/>
            <person name="Qu J."/>
            <person name="Dugan S."/>
            <person name="Lee S.L."/>
            <person name="Chao H."/>
            <person name="Dinh H."/>
            <person name="Han Y."/>
            <person name="Doddapaneni H.V."/>
            <person name="Worley K.C."/>
            <person name="Muzny D.M."/>
            <person name="Ioannidis P."/>
            <person name="Waterhouse R.M."/>
            <person name="Zdobnov E.M."/>
            <person name="James P.J."/>
            <person name="Bagnall N.H."/>
            <person name="Kotze A.C."/>
            <person name="Gibbs R.A."/>
            <person name="Richards S."/>
            <person name="Batterham P."/>
            <person name="Gasser R.B."/>
        </authorList>
    </citation>
    <scope>NUCLEOTIDE SEQUENCE [LARGE SCALE GENOMIC DNA]</scope>
    <source>
        <strain evidence="2 3">LS</strain>
        <tissue evidence="2">Full body</tissue>
    </source>
</reference>
<sequence length="209" mass="23807">MQCKKLSCKKPRKKDLMFPTATTYCSQPKISLKWFCDLNITTTVVMGQQLRQKAINTIPNGMTEQIYEKNNGAYYKFLIVSCVCWCHSHFWPSKQILLFGTEQTTAVSSSSSPRAALPPLPSQQQIQYQHHRYDDNALTMIVMAGLMLTMITTTMLNMLMNDRMGGRNGSDEWVQCNLKKAYLMKCSQPTKQSFSETNVGAFFLVKLTT</sequence>
<keyword evidence="1" id="KW-0812">Transmembrane</keyword>